<feature type="region of interest" description="Disordered" evidence="5">
    <location>
        <begin position="481"/>
        <end position="505"/>
    </location>
</feature>
<keyword evidence="2" id="KW-0853">WD repeat</keyword>
<dbReference type="GO" id="GO:0030686">
    <property type="term" value="C:90S preribosome"/>
    <property type="evidence" value="ECO:0007669"/>
    <property type="project" value="TreeGrafter"/>
</dbReference>
<dbReference type="InterPro" id="IPR012952">
    <property type="entry name" value="BING4_C_dom"/>
</dbReference>
<dbReference type="InterPro" id="IPR015943">
    <property type="entry name" value="WD40/YVTN_repeat-like_dom_sf"/>
</dbReference>
<feature type="compositionally biased region" description="Low complexity" evidence="5">
    <location>
        <begin position="364"/>
        <end position="383"/>
    </location>
</feature>
<dbReference type="OrthoDB" id="10251154at2759"/>
<dbReference type="InterPro" id="IPR040315">
    <property type="entry name" value="WDR46/Utp7"/>
</dbReference>
<dbReference type="SMART" id="SM00320">
    <property type="entry name" value="WD40"/>
    <property type="match status" value="2"/>
</dbReference>
<evidence type="ECO:0000256" key="5">
    <source>
        <dbReference type="SAM" id="MobiDB-lite"/>
    </source>
</evidence>
<dbReference type="InterPro" id="IPR001680">
    <property type="entry name" value="WD40_rpt"/>
</dbReference>
<dbReference type="InterPro" id="IPR036322">
    <property type="entry name" value="WD40_repeat_dom_sf"/>
</dbReference>
<evidence type="ECO:0000256" key="2">
    <source>
        <dbReference type="ARBA" id="ARBA00022574"/>
    </source>
</evidence>
<comment type="subcellular location">
    <subcellularLocation>
        <location evidence="1">Nucleus</location>
        <location evidence="1">Nucleolus</location>
    </subcellularLocation>
</comment>
<comment type="caution">
    <text evidence="7">The sequence shown here is derived from an EMBL/GenBank/DDBJ whole genome shotgun (WGS) entry which is preliminary data.</text>
</comment>
<dbReference type="SUPFAM" id="SSF50978">
    <property type="entry name" value="WD40 repeat-like"/>
    <property type="match status" value="1"/>
</dbReference>
<reference evidence="7 8" key="1">
    <citation type="submission" date="2019-05" db="EMBL/GenBank/DDBJ databases">
        <title>The compact genome of Giardia muris reveals important steps in the evolution of intestinal protozoan parasites.</title>
        <authorList>
            <person name="Xu F."/>
            <person name="Jimenez-Gonzalez A."/>
            <person name="Einarsson E."/>
            <person name="Astvaldsson A."/>
            <person name="Peirasmaki D."/>
            <person name="Eckmann L."/>
            <person name="Andersson J.O."/>
            <person name="Svard S.G."/>
            <person name="Jerlstrom-Hultqvist J."/>
        </authorList>
    </citation>
    <scope>NUCLEOTIDE SEQUENCE [LARGE SCALE GENOMIC DNA]</scope>
    <source>
        <strain evidence="7 8">Roberts-Thomson</strain>
    </source>
</reference>
<evidence type="ECO:0000256" key="3">
    <source>
        <dbReference type="ARBA" id="ARBA00022737"/>
    </source>
</evidence>
<dbReference type="Gene3D" id="2.130.10.10">
    <property type="entry name" value="YVTN repeat-like/Quinoprotein amine dehydrogenase"/>
    <property type="match status" value="1"/>
</dbReference>
<dbReference type="Pfam" id="PF08149">
    <property type="entry name" value="BING4CT"/>
    <property type="match status" value="1"/>
</dbReference>
<protein>
    <submittedName>
        <fullName evidence="7">WD-repeat protein BING4</fullName>
    </submittedName>
</protein>
<evidence type="ECO:0000259" key="6">
    <source>
        <dbReference type="SMART" id="SM01033"/>
    </source>
</evidence>
<dbReference type="Proteomes" id="UP000315496">
    <property type="component" value="Chromosome 2"/>
</dbReference>
<keyword evidence="4" id="KW-0539">Nucleus</keyword>
<keyword evidence="8" id="KW-1185">Reference proteome</keyword>
<accession>A0A4Z1T5X2</accession>
<evidence type="ECO:0000313" key="7">
    <source>
        <dbReference type="EMBL" id="TNJ28537.1"/>
    </source>
</evidence>
<dbReference type="EMBL" id="VDLU01000002">
    <property type="protein sequence ID" value="TNJ28537.1"/>
    <property type="molecule type" value="Genomic_DNA"/>
</dbReference>
<sequence>MNLETYGSLQIGQRQRAIRTTDLGVLSTAEETGIFGAGPNVSQIELRKYLPDQAANNIFELSLHAGPYLATYDRSGAHMLIAGQAGHLAMIRMADKSLMMETNVSNDSILDACFLNNNALFCAARQREVTIYDDNGLEIHHLSRRGVLLLDFLPYHWLLTSICLGGFIEYVDISTGETVSRIATRIPRASCLRHNPENALLGVSSLGKTSVSLFSPNIPDNPAMIIDCGQGGIVRHCFSSNGEHLITASVNGLLKIFDLRNYGTELTAFSLPSTSLTDLSISQTDILAVASAHRVDFFKLKSLMEFDYASEETKSLLQSNPDLEKYRGNDSHFSLTDLKLTYLTHQYDGSAISTLHKGASHKVTNMGRTGSGRNRSGTRSGNANSITSCTFRPYFDDCLLGLTCGVQSIIVPGSGAQEYDRRVANPFESRRERNNRTVRDLLDKIPYQLIGNREALTSVYSPTDKERVQIRYGLIHDAMAKRHTRNKKKRSMASKLNTRESMRRVDAEIRQQMAELEKERKRGRTQERTRKQESVLDRFRT</sequence>
<keyword evidence="3" id="KW-0677">Repeat</keyword>
<evidence type="ECO:0000256" key="4">
    <source>
        <dbReference type="ARBA" id="ARBA00023242"/>
    </source>
</evidence>
<feature type="compositionally biased region" description="Basic residues" evidence="5">
    <location>
        <begin position="481"/>
        <end position="492"/>
    </location>
</feature>
<feature type="region of interest" description="Disordered" evidence="5">
    <location>
        <begin position="517"/>
        <end position="541"/>
    </location>
</feature>
<dbReference type="AlphaFoldDB" id="A0A4Z1T5X2"/>
<dbReference type="VEuPathDB" id="GiardiaDB:GMRT_11923"/>
<dbReference type="PANTHER" id="PTHR14085:SF3">
    <property type="entry name" value="WD REPEAT-CONTAINING PROTEIN 46"/>
    <property type="match status" value="1"/>
</dbReference>
<feature type="region of interest" description="Disordered" evidence="5">
    <location>
        <begin position="362"/>
        <end position="383"/>
    </location>
</feature>
<dbReference type="PANTHER" id="PTHR14085">
    <property type="entry name" value="WD-REPEAT PROTEIN BING4"/>
    <property type="match status" value="1"/>
</dbReference>
<organism evidence="7 8">
    <name type="scientific">Giardia muris</name>
    <dbReference type="NCBI Taxonomy" id="5742"/>
    <lineage>
        <taxon>Eukaryota</taxon>
        <taxon>Metamonada</taxon>
        <taxon>Diplomonadida</taxon>
        <taxon>Hexamitidae</taxon>
        <taxon>Giardiinae</taxon>
        <taxon>Giardia</taxon>
    </lineage>
</organism>
<gene>
    <name evidence="7" type="ORF">GMRT_11923</name>
</gene>
<feature type="domain" description="BING4 C-terminal" evidence="6">
    <location>
        <begin position="379"/>
        <end position="458"/>
    </location>
</feature>
<evidence type="ECO:0000313" key="8">
    <source>
        <dbReference type="Proteomes" id="UP000315496"/>
    </source>
</evidence>
<dbReference type="GO" id="GO:0000462">
    <property type="term" value="P:maturation of SSU-rRNA from tricistronic rRNA transcript (SSU-rRNA, 5.8S rRNA, LSU-rRNA)"/>
    <property type="evidence" value="ECO:0007669"/>
    <property type="project" value="TreeGrafter"/>
</dbReference>
<dbReference type="GO" id="GO:0032040">
    <property type="term" value="C:small-subunit processome"/>
    <property type="evidence" value="ECO:0007669"/>
    <property type="project" value="TreeGrafter"/>
</dbReference>
<dbReference type="SMART" id="SM01033">
    <property type="entry name" value="BING4CT"/>
    <property type="match status" value="1"/>
</dbReference>
<proteinExistence type="predicted"/>
<name>A0A4Z1T5X2_GIAMU</name>
<evidence type="ECO:0000256" key="1">
    <source>
        <dbReference type="ARBA" id="ARBA00004604"/>
    </source>
</evidence>